<evidence type="ECO:0000256" key="2">
    <source>
        <dbReference type="ARBA" id="ARBA00022692"/>
    </source>
</evidence>
<proteinExistence type="predicted"/>
<dbReference type="PROSITE" id="PS50929">
    <property type="entry name" value="ABC_TM1F"/>
    <property type="match status" value="1"/>
</dbReference>
<keyword evidence="8" id="KW-0547">Nucleotide-binding</keyword>
<evidence type="ECO:0000259" key="7">
    <source>
        <dbReference type="PROSITE" id="PS50929"/>
    </source>
</evidence>
<sequence>MLLVTLAAGVLTILANYLASKAAAGFGRDLRNNMFAHVERFSLQEFDQVGTSSLITRTTNDIAQIEQVYMMILKMMTMAPLMCIGGIIMAVSQDAPLSLVLVVALPLLIISISILAKKGLPYFKSDSKKDGSAQFSFTRRINRYPRDSFV</sequence>
<dbReference type="SUPFAM" id="SSF90123">
    <property type="entry name" value="ABC transporter transmembrane region"/>
    <property type="match status" value="1"/>
</dbReference>
<dbReference type="GO" id="GO:0005886">
    <property type="term" value="C:plasma membrane"/>
    <property type="evidence" value="ECO:0007669"/>
    <property type="project" value="UniProtKB-SubCell"/>
</dbReference>
<accession>A0A4Y1ZIN9</accession>
<evidence type="ECO:0000313" key="9">
    <source>
        <dbReference type="Proteomes" id="UP000319716"/>
    </source>
</evidence>
<evidence type="ECO:0000313" key="8">
    <source>
        <dbReference type="EMBL" id="GAY79072.1"/>
    </source>
</evidence>
<dbReference type="Pfam" id="PF00664">
    <property type="entry name" value="ABC_membrane"/>
    <property type="match status" value="1"/>
</dbReference>
<dbReference type="PANTHER" id="PTHR24221:SF276">
    <property type="entry name" value="ABC TRANSPORTER, ATP-BINDING_PERMEASE PROTEIN"/>
    <property type="match status" value="1"/>
</dbReference>
<dbReference type="GO" id="GO:0005524">
    <property type="term" value="F:ATP binding"/>
    <property type="evidence" value="ECO:0007669"/>
    <property type="project" value="UniProtKB-KW"/>
</dbReference>
<protein>
    <submittedName>
        <fullName evidence="8">Lipid A export ATP-binding/permease protein MsbA</fullName>
    </submittedName>
</protein>
<evidence type="ECO:0000256" key="5">
    <source>
        <dbReference type="SAM" id="Phobius"/>
    </source>
</evidence>
<feature type="transmembrane region" description="Helical" evidence="5">
    <location>
        <begin position="68"/>
        <end position="90"/>
    </location>
</feature>
<keyword evidence="8" id="KW-0067">ATP-binding</keyword>
<dbReference type="EMBL" id="BEXB01000084">
    <property type="protein sequence ID" value="GAY79072.1"/>
    <property type="molecule type" value="Genomic_DNA"/>
</dbReference>
<dbReference type="InterPro" id="IPR036640">
    <property type="entry name" value="ABC1_TM_sf"/>
</dbReference>
<keyword evidence="6" id="KW-0732">Signal</keyword>
<name>A0A4Y1ZIN9_9BACL</name>
<dbReference type="PANTHER" id="PTHR24221">
    <property type="entry name" value="ATP-BINDING CASSETTE SUB-FAMILY B"/>
    <property type="match status" value="1"/>
</dbReference>
<feature type="signal peptide" evidence="6">
    <location>
        <begin position="1"/>
        <end position="22"/>
    </location>
</feature>
<keyword evidence="3 5" id="KW-1133">Transmembrane helix</keyword>
<dbReference type="Gene3D" id="1.20.1560.10">
    <property type="entry name" value="ABC transporter type 1, transmembrane domain"/>
    <property type="match status" value="1"/>
</dbReference>
<evidence type="ECO:0000256" key="1">
    <source>
        <dbReference type="ARBA" id="ARBA00004651"/>
    </source>
</evidence>
<feature type="transmembrane region" description="Helical" evidence="5">
    <location>
        <begin position="97"/>
        <end position="116"/>
    </location>
</feature>
<keyword evidence="2 5" id="KW-0812">Transmembrane</keyword>
<dbReference type="InterPro" id="IPR039421">
    <property type="entry name" value="Type_1_exporter"/>
</dbReference>
<feature type="chain" id="PRO_5039093504" evidence="6">
    <location>
        <begin position="23"/>
        <end position="150"/>
    </location>
</feature>
<dbReference type="Proteomes" id="UP000319716">
    <property type="component" value="Unassembled WGS sequence"/>
</dbReference>
<organism evidence="8 9">
    <name type="scientific">Sporolactobacillus inulinus</name>
    <dbReference type="NCBI Taxonomy" id="2078"/>
    <lineage>
        <taxon>Bacteria</taxon>
        <taxon>Bacillati</taxon>
        <taxon>Bacillota</taxon>
        <taxon>Bacilli</taxon>
        <taxon>Bacillales</taxon>
        <taxon>Sporolactobacillaceae</taxon>
        <taxon>Sporolactobacillus</taxon>
    </lineage>
</organism>
<comment type="caution">
    <text evidence="8">The sequence shown here is derived from an EMBL/GenBank/DDBJ whole genome shotgun (WGS) entry which is preliminary data.</text>
</comment>
<evidence type="ECO:0000256" key="6">
    <source>
        <dbReference type="SAM" id="SignalP"/>
    </source>
</evidence>
<dbReference type="GO" id="GO:0140359">
    <property type="term" value="F:ABC-type transporter activity"/>
    <property type="evidence" value="ECO:0007669"/>
    <property type="project" value="InterPro"/>
</dbReference>
<dbReference type="AlphaFoldDB" id="A0A4Y1ZIN9"/>
<evidence type="ECO:0000256" key="3">
    <source>
        <dbReference type="ARBA" id="ARBA00022989"/>
    </source>
</evidence>
<keyword evidence="4 5" id="KW-0472">Membrane</keyword>
<gene>
    <name evidence="8" type="ORF">NBRC111894_4626</name>
</gene>
<feature type="domain" description="ABC transmembrane type-1" evidence="7">
    <location>
        <begin position="1"/>
        <end position="142"/>
    </location>
</feature>
<dbReference type="InterPro" id="IPR011527">
    <property type="entry name" value="ABC1_TM_dom"/>
</dbReference>
<comment type="subcellular location">
    <subcellularLocation>
        <location evidence="1">Cell membrane</location>
        <topology evidence="1">Multi-pass membrane protein</topology>
    </subcellularLocation>
</comment>
<evidence type="ECO:0000256" key="4">
    <source>
        <dbReference type="ARBA" id="ARBA00023136"/>
    </source>
</evidence>
<reference evidence="8 9" key="1">
    <citation type="submission" date="2017-11" db="EMBL/GenBank/DDBJ databases">
        <title>Draft Genome Sequence of Sporolactobacillus inulinus NBRC 111894 Isolated from Koso, a Japanese Sugar-Vegetable Fermented Beverage.</title>
        <authorList>
            <person name="Chiou T.Y."/>
            <person name="Oshima K."/>
            <person name="Suda W."/>
            <person name="Hattori M."/>
            <person name="Takahashi T."/>
        </authorList>
    </citation>
    <scope>NUCLEOTIDE SEQUENCE [LARGE SCALE GENOMIC DNA]</scope>
    <source>
        <strain evidence="8 9">NBRC111894</strain>
    </source>
</reference>